<dbReference type="CDD" id="cd15848">
    <property type="entry name" value="SNARE_syntaxin1-like"/>
    <property type="match status" value="1"/>
</dbReference>
<evidence type="ECO:0000256" key="4">
    <source>
        <dbReference type="ARBA" id="ARBA00022692"/>
    </source>
</evidence>
<proteinExistence type="inferred from homology"/>
<keyword evidence="8" id="KW-0175">Coiled coil</keyword>
<dbReference type="InterPro" id="IPR045242">
    <property type="entry name" value="Syntaxin"/>
</dbReference>
<evidence type="ECO:0000256" key="1">
    <source>
        <dbReference type="ARBA" id="ARBA00004521"/>
    </source>
</evidence>
<dbReference type="SMART" id="SM00503">
    <property type="entry name" value="SynN"/>
    <property type="match status" value="1"/>
</dbReference>
<reference evidence="11" key="1">
    <citation type="submission" date="2022-08" db="EMBL/GenBank/DDBJ databases">
        <authorList>
            <person name="Marques A."/>
        </authorList>
    </citation>
    <scope>NUCLEOTIDE SEQUENCE</scope>
    <source>
        <strain evidence="11">RhyPub2mFocal</strain>
        <tissue evidence="11">Leaves</tissue>
    </source>
</reference>
<feature type="coiled-coil region" evidence="8">
    <location>
        <begin position="100"/>
        <end position="164"/>
    </location>
</feature>
<dbReference type="Pfam" id="PF00804">
    <property type="entry name" value="Syntaxin"/>
    <property type="match status" value="1"/>
</dbReference>
<accession>A0AAV8GGT4</accession>
<comment type="subcellular location">
    <subcellularLocation>
        <location evidence="1">Cell membrane</location>
        <topology evidence="1">Single-pass type IV membrane protein</topology>
    </subcellularLocation>
</comment>
<keyword evidence="12" id="KW-1185">Reference proteome</keyword>
<comment type="similarity">
    <text evidence="2">Belongs to the syntaxin family.</text>
</comment>
<dbReference type="GO" id="GO:0006887">
    <property type="term" value="P:exocytosis"/>
    <property type="evidence" value="ECO:0007669"/>
    <property type="project" value="TreeGrafter"/>
</dbReference>
<evidence type="ECO:0000259" key="10">
    <source>
        <dbReference type="PROSITE" id="PS50192"/>
    </source>
</evidence>
<feature type="domain" description="T-SNARE coiled-coil homology" evidence="10">
    <location>
        <begin position="263"/>
        <end position="325"/>
    </location>
</feature>
<dbReference type="FunFam" id="1.20.5.110:FF:000008">
    <property type="entry name" value="Syntaxin 132"/>
    <property type="match status" value="1"/>
</dbReference>
<dbReference type="GO" id="GO:0005886">
    <property type="term" value="C:plasma membrane"/>
    <property type="evidence" value="ECO:0007669"/>
    <property type="project" value="UniProtKB-SubCell"/>
</dbReference>
<gene>
    <name evidence="11" type="ORF">LUZ62_015217</name>
</gene>
<dbReference type="GO" id="GO:0031201">
    <property type="term" value="C:SNARE complex"/>
    <property type="evidence" value="ECO:0007669"/>
    <property type="project" value="TreeGrafter"/>
</dbReference>
<keyword evidence="7 9" id="KW-0472">Membrane</keyword>
<keyword evidence="3" id="KW-0813">Transport</keyword>
<dbReference type="Proteomes" id="UP001140206">
    <property type="component" value="Chromosome 1"/>
</dbReference>
<evidence type="ECO:0000313" key="12">
    <source>
        <dbReference type="Proteomes" id="UP001140206"/>
    </source>
</evidence>
<sequence length="362" mass="41441">MFGNSSSSSPLYCLSFLSPLSFVISSPLTGSKGLHHPFLHIIFLISVLGDTHPLFSKMNNLLTESFERIMGRYPGEPDGNSGRFSPDSRDLGMDKFFKQVAEIETQIENITTLHRKLEASNEECRLVTKASAMKEIKKQMEKDVEEVTKIAHKAKTSLEQLDRENLTNRQKPGCEKGTGVDRSRTSMTVALKKRLKERMSQFQILRQNIRDEYREVIERRVFTVTGTRPDEETIDQLIETGASEHIFSHAIQGYGRGQIVETVSEIQERHDAFLELEKKLQDLQQMFMDMAVLVEAQGDMIDDIEAQVTKSVDHVQKATETLKQAKKKQRNTRKYMCLTIIILLFVVIFALWGILKRQKVWG</sequence>
<dbReference type="GO" id="GO:0005484">
    <property type="term" value="F:SNAP receptor activity"/>
    <property type="evidence" value="ECO:0007669"/>
    <property type="project" value="TreeGrafter"/>
</dbReference>
<dbReference type="GO" id="GO:0048278">
    <property type="term" value="P:vesicle docking"/>
    <property type="evidence" value="ECO:0007669"/>
    <property type="project" value="TreeGrafter"/>
</dbReference>
<keyword evidence="5" id="KW-0653">Protein transport</keyword>
<dbReference type="GO" id="GO:0006906">
    <property type="term" value="P:vesicle fusion"/>
    <property type="evidence" value="ECO:0007669"/>
    <property type="project" value="TreeGrafter"/>
</dbReference>
<dbReference type="GO" id="GO:0012505">
    <property type="term" value="C:endomembrane system"/>
    <property type="evidence" value="ECO:0007669"/>
    <property type="project" value="TreeGrafter"/>
</dbReference>
<dbReference type="GO" id="GO:0006886">
    <property type="term" value="P:intracellular protein transport"/>
    <property type="evidence" value="ECO:0007669"/>
    <property type="project" value="TreeGrafter"/>
</dbReference>
<dbReference type="CDD" id="cd00179">
    <property type="entry name" value="SynN"/>
    <property type="match status" value="1"/>
</dbReference>
<organism evidence="11 12">
    <name type="scientific">Rhynchospora pubera</name>
    <dbReference type="NCBI Taxonomy" id="906938"/>
    <lineage>
        <taxon>Eukaryota</taxon>
        <taxon>Viridiplantae</taxon>
        <taxon>Streptophyta</taxon>
        <taxon>Embryophyta</taxon>
        <taxon>Tracheophyta</taxon>
        <taxon>Spermatophyta</taxon>
        <taxon>Magnoliopsida</taxon>
        <taxon>Liliopsida</taxon>
        <taxon>Poales</taxon>
        <taxon>Cyperaceae</taxon>
        <taxon>Cyperoideae</taxon>
        <taxon>Rhynchosporeae</taxon>
        <taxon>Rhynchospora</taxon>
    </lineage>
</organism>
<keyword evidence="4 9" id="KW-0812">Transmembrane</keyword>
<dbReference type="Gene3D" id="1.20.58.70">
    <property type="match status" value="1"/>
</dbReference>
<evidence type="ECO:0000313" key="11">
    <source>
        <dbReference type="EMBL" id="KAJ4802651.1"/>
    </source>
</evidence>
<evidence type="ECO:0000256" key="6">
    <source>
        <dbReference type="ARBA" id="ARBA00022989"/>
    </source>
</evidence>
<dbReference type="GO" id="GO:0000149">
    <property type="term" value="F:SNARE binding"/>
    <property type="evidence" value="ECO:0007669"/>
    <property type="project" value="TreeGrafter"/>
</dbReference>
<dbReference type="Pfam" id="PF05739">
    <property type="entry name" value="SNARE"/>
    <property type="match status" value="1"/>
</dbReference>
<keyword evidence="6 9" id="KW-1133">Transmembrane helix</keyword>
<dbReference type="InterPro" id="IPR000727">
    <property type="entry name" value="T_SNARE_dom"/>
</dbReference>
<comment type="caution">
    <text evidence="11">The sequence shown here is derived from an EMBL/GenBank/DDBJ whole genome shotgun (WGS) entry which is preliminary data.</text>
</comment>
<name>A0AAV8GGT4_9POAL</name>
<feature type="transmembrane region" description="Helical" evidence="9">
    <location>
        <begin position="335"/>
        <end position="355"/>
    </location>
</feature>
<evidence type="ECO:0000256" key="5">
    <source>
        <dbReference type="ARBA" id="ARBA00022927"/>
    </source>
</evidence>
<protein>
    <submittedName>
        <fullName evidence="11">Syntaxin</fullName>
    </submittedName>
</protein>
<evidence type="ECO:0000256" key="3">
    <source>
        <dbReference type="ARBA" id="ARBA00022448"/>
    </source>
</evidence>
<dbReference type="SMART" id="SM00397">
    <property type="entry name" value="t_SNARE"/>
    <property type="match status" value="1"/>
</dbReference>
<evidence type="ECO:0000256" key="9">
    <source>
        <dbReference type="SAM" id="Phobius"/>
    </source>
</evidence>
<dbReference type="Gene3D" id="1.20.5.110">
    <property type="match status" value="1"/>
</dbReference>
<evidence type="ECO:0000256" key="7">
    <source>
        <dbReference type="ARBA" id="ARBA00023136"/>
    </source>
</evidence>
<dbReference type="EMBL" id="JAMFTS010000001">
    <property type="protein sequence ID" value="KAJ4802651.1"/>
    <property type="molecule type" value="Genomic_DNA"/>
</dbReference>
<dbReference type="PROSITE" id="PS50192">
    <property type="entry name" value="T_SNARE"/>
    <property type="match status" value="1"/>
</dbReference>
<dbReference type="InterPro" id="IPR006011">
    <property type="entry name" value="Syntaxin_N"/>
</dbReference>
<dbReference type="PANTHER" id="PTHR19957">
    <property type="entry name" value="SYNTAXIN"/>
    <property type="match status" value="1"/>
</dbReference>
<dbReference type="SUPFAM" id="SSF47661">
    <property type="entry name" value="t-snare proteins"/>
    <property type="match status" value="1"/>
</dbReference>
<dbReference type="PANTHER" id="PTHR19957:SF307">
    <property type="entry name" value="PROTEIN SSO1-RELATED"/>
    <property type="match status" value="1"/>
</dbReference>
<evidence type="ECO:0000256" key="2">
    <source>
        <dbReference type="ARBA" id="ARBA00009063"/>
    </source>
</evidence>
<dbReference type="InterPro" id="IPR010989">
    <property type="entry name" value="SNARE"/>
</dbReference>
<dbReference type="AlphaFoldDB" id="A0AAV8GGT4"/>
<evidence type="ECO:0000256" key="8">
    <source>
        <dbReference type="SAM" id="Coils"/>
    </source>
</evidence>